<sequence length="216" mass="23267">MDECFTPQGAPGIDSGATGAKIKDRRRQLRLQALAAREALSQAQCAQYSEAICRHVQAAFPRLAAQRVAFCWPIRNEPDLRPLMAAWSTAGVPGFMALLPIAEAPARPLSFRAWTPQSVMTTDRYGIPTPVCGEAAVPEALLIPVNAFDAQGYRIGYGGGFFDRTLAALAQSSERPLAIGVGYALARVETTYPQAHDVPLDAVVTEVGVHWPPPLK</sequence>
<name>A0ABV4UGZ0_9RHOO</name>
<keyword evidence="3 4" id="KW-0067">ATP-binding</keyword>
<dbReference type="GO" id="GO:0030272">
    <property type="term" value="F:5-formyltetrahydrofolate cyclo-ligase activity"/>
    <property type="evidence" value="ECO:0007669"/>
    <property type="project" value="UniProtKB-EC"/>
</dbReference>
<evidence type="ECO:0000256" key="2">
    <source>
        <dbReference type="ARBA" id="ARBA00022741"/>
    </source>
</evidence>
<dbReference type="InterPro" id="IPR002698">
    <property type="entry name" value="FTHF_cligase"/>
</dbReference>
<dbReference type="EMBL" id="JBEUWX010000003">
    <property type="protein sequence ID" value="MFA9950903.1"/>
    <property type="molecule type" value="Genomic_DNA"/>
</dbReference>
<evidence type="ECO:0000256" key="3">
    <source>
        <dbReference type="ARBA" id="ARBA00022840"/>
    </source>
</evidence>
<comment type="cofactor">
    <cofactor evidence="4">
        <name>Mg(2+)</name>
        <dbReference type="ChEBI" id="CHEBI:18420"/>
    </cofactor>
</comment>
<evidence type="ECO:0000313" key="5">
    <source>
        <dbReference type="EMBL" id="MFA9950903.1"/>
    </source>
</evidence>
<dbReference type="NCBIfam" id="TIGR02727">
    <property type="entry name" value="MTHFS_bact"/>
    <property type="match status" value="1"/>
</dbReference>
<dbReference type="InterPro" id="IPR037171">
    <property type="entry name" value="NagB/RpiA_transferase-like"/>
</dbReference>
<dbReference type="Pfam" id="PF01812">
    <property type="entry name" value="5-FTHF_cyc-lig"/>
    <property type="match status" value="1"/>
</dbReference>
<dbReference type="EC" id="6.3.3.2" evidence="4"/>
<dbReference type="SUPFAM" id="SSF100950">
    <property type="entry name" value="NagB/RpiA/CoA transferase-like"/>
    <property type="match status" value="1"/>
</dbReference>
<dbReference type="PANTHER" id="PTHR23407:SF1">
    <property type="entry name" value="5-FORMYLTETRAHYDROFOLATE CYCLO-LIGASE"/>
    <property type="match status" value="1"/>
</dbReference>
<organism evidence="5 6">
    <name type="scientific">Dentiradicibacter hellwigii</name>
    <dbReference type="NCBI Taxonomy" id="3149053"/>
    <lineage>
        <taxon>Bacteria</taxon>
        <taxon>Pseudomonadati</taxon>
        <taxon>Pseudomonadota</taxon>
        <taxon>Betaproteobacteria</taxon>
        <taxon>Rhodocyclales</taxon>
        <taxon>Rhodocyclaceae</taxon>
        <taxon>Dentiradicibacter</taxon>
    </lineage>
</organism>
<dbReference type="RefSeq" id="WP_418891994.1">
    <property type="nucleotide sequence ID" value="NZ_JBEUWX010000003.1"/>
</dbReference>
<comment type="catalytic activity">
    <reaction evidence="4">
        <text>(6S)-5-formyl-5,6,7,8-tetrahydrofolate + ATP = (6R)-5,10-methenyltetrahydrofolate + ADP + phosphate</text>
        <dbReference type="Rhea" id="RHEA:10488"/>
        <dbReference type="ChEBI" id="CHEBI:30616"/>
        <dbReference type="ChEBI" id="CHEBI:43474"/>
        <dbReference type="ChEBI" id="CHEBI:57455"/>
        <dbReference type="ChEBI" id="CHEBI:57457"/>
        <dbReference type="ChEBI" id="CHEBI:456216"/>
        <dbReference type="EC" id="6.3.3.2"/>
    </reaction>
</comment>
<keyword evidence="4" id="KW-0479">Metal-binding</keyword>
<keyword evidence="4" id="KW-0460">Magnesium</keyword>
<dbReference type="InterPro" id="IPR024185">
    <property type="entry name" value="FTHF_cligase-like_sf"/>
</dbReference>
<keyword evidence="6" id="KW-1185">Reference proteome</keyword>
<comment type="similarity">
    <text evidence="1 4">Belongs to the 5-formyltetrahydrofolate cyclo-ligase family.</text>
</comment>
<dbReference type="PANTHER" id="PTHR23407">
    <property type="entry name" value="ATPASE INHIBITOR/5-FORMYLTETRAHYDROFOLATE CYCLO-LIGASE"/>
    <property type="match status" value="1"/>
</dbReference>
<keyword evidence="2 4" id="KW-0547">Nucleotide-binding</keyword>
<protein>
    <recommendedName>
        <fullName evidence="4">5-formyltetrahydrofolate cyclo-ligase</fullName>
        <ecNumber evidence="4">6.3.3.2</ecNumber>
    </recommendedName>
</protein>
<proteinExistence type="inferred from homology"/>
<evidence type="ECO:0000256" key="4">
    <source>
        <dbReference type="RuleBase" id="RU361279"/>
    </source>
</evidence>
<gene>
    <name evidence="5" type="ORF">ABCS64_11305</name>
</gene>
<comment type="caution">
    <text evidence="5">The sequence shown here is derived from an EMBL/GenBank/DDBJ whole genome shotgun (WGS) entry which is preliminary data.</text>
</comment>
<accession>A0ABV4UGZ0</accession>
<dbReference type="PIRSF" id="PIRSF006806">
    <property type="entry name" value="FTHF_cligase"/>
    <property type="match status" value="1"/>
</dbReference>
<keyword evidence="5" id="KW-0436">Ligase</keyword>
<dbReference type="Proteomes" id="UP001574673">
    <property type="component" value="Unassembled WGS sequence"/>
</dbReference>
<evidence type="ECO:0000313" key="6">
    <source>
        <dbReference type="Proteomes" id="UP001574673"/>
    </source>
</evidence>
<reference evidence="6" key="1">
    <citation type="submission" date="2024-06" db="EMBL/GenBank/DDBJ databases">
        <title>Radixoralia hellwigii gen. nov., sp nov., isolated from a root canal in the human oral cavity.</title>
        <authorList>
            <person name="Bartsch S."/>
            <person name="Wittmer A."/>
            <person name="Schulz A.-K."/>
            <person name="Neumann-Schaal M."/>
            <person name="Wolf J."/>
            <person name="Gronow S."/>
            <person name="Tennert C."/>
            <person name="Haecker G."/>
            <person name="Cieplik F."/>
            <person name="Al-Ahmad A."/>
        </authorList>
    </citation>
    <scope>NUCLEOTIDE SEQUENCE [LARGE SCALE GENOMIC DNA]</scope>
    <source>
        <strain evidence="6">Wk13</strain>
    </source>
</reference>
<dbReference type="Gene3D" id="3.40.50.10420">
    <property type="entry name" value="NagB/RpiA/CoA transferase-like"/>
    <property type="match status" value="1"/>
</dbReference>
<evidence type="ECO:0000256" key="1">
    <source>
        <dbReference type="ARBA" id="ARBA00010638"/>
    </source>
</evidence>